<keyword evidence="2" id="KW-0472">Membrane</keyword>
<dbReference type="InterPro" id="IPR004474">
    <property type="entry name" value="LytR_CpsA_psr"/>
</dbReference>
<comment type="similarity">
    <text evidence="1">Belongs to the LytR/CpsA/Psr (LCP) family.</text>
</comment>
<evidence type="ECO:0000313" key="5">
    <source>
        <dbReference type="Proteomes" id="UP000094757"/>
    </source>
</evidence>
<dbReference type="Pfam" id="PF03816">
    <property type="entry name" value="LytR_cpsA_psr"/>
    <property type="match status" value="1"/>
</dbReference>
<name>A0A1B3WD97_9FIRM</name>
<protein>
    <recommendedName>
        <fullName evidence="3">Cell envelope-related transcriptional attenuator domain-containing protein</fullName>
    </recommendedName>
</protein>
<dbReference type="Gene3D" id="3.40.630.190">
    <property type="entry name" value="LCP protein"/>
    <property type="match status" value="1"/>
</dbReference>
<evidence type="ECO:0000313" key="4">
    <source>
        <dbReference type="EMBL" id="AOH38931.1"/>
    </source>
</evidence>
<dbReference type="AlphaFoldDB" id="A0A1B3WD97"/>
<dbReference type="InterPro" id="IPR050922">
    <property type="entry name" value="LytR/CpsA/Psr_CW_biosynth"/>
</dbReference>
<evidence type="ECO:0000259" key="3">
    <source>
        <dbReference type="Pfam" id="PF03816"/>
    </source>
</evidence>
<dbReference type="STRING" id="39950.BCB69_02440"/>
<sequence>MRKKKRIRIRFDRIFIFLLGVAMICGALIYAGMSIYRFYENNYAKQVTTPKPTYYLLLGINEEEKSQASTIAVCAVDSETEKMTFISIPRNTLVGRGDEEKTKMFIKDVYAEGGVEETKSSLENLLHIRIDHFIVYNQSTFAALLTHFGEIDFFVEKEMNHKNQDGSEDFYIHLGYQTLDADSSISYLRYLDSNQDEIARIQRQQRFIKAYLHKCKDGYSVMTWILIKNYWMPYYSDIDYKEAASLAYDILKFPEENYQFCIIPGDTEKKSKDSNAWIVNPIEMQKIIASTIN</sequence>
<dbReference type="KEGG" id="dpn:BCB69_02440"/>
<dbReference type="NCBIfam" id="TIGR00350">
    <property type="entry name" value="lytR_cpsA_psr"/>
    <property type="match status" value="1"/>
</dbReference>
<gene>
    <name evidence="4" type="ORF">BCB69_02440</name>
</gene>
<evidence type="ECO:0000256" key="2">
    <source>
        <dbReference type="SAM" id="Phobius"/>
    </source>
</evidence>
<dbReference type="RefSeq" id="WP_022513394.1">
    <property type="nucleotide sequence ID" value="NZ_CP017037.1"/>
</dbReference>
<accession>A0A1B3WD97</accession>
<keyword evidence="2" id="KW-0812">Transmembrane</keyword>
<feature type="domain" description="Cell envelope-related transcriptional attenuator" evidence="3">
    <location>
        <begin position="69"/>
        <end position="216"/>
    </location>
</feature>
<organism evidence="4 5">
    <name type="scientific">Dialister pneumosintes</name>
    <dbReference type="NCBI Taxonomy" id="39950"/>
    <lineage>
        <taxon>Bacteria</taxon>
        <taxon>Bacillati</taxon>
        <taxon>Bacillota</taxon>
        <taxon>Negativicutes</taxon>
        <taxon>Veillonellales</taxon>
        <taxon>Veillonellaceae</taxon>
        <taxon>Dialister</taxon>
    </lineage>
</organism>
<keyword evidence="2" id="KW-1133">Transmembrane helix</keyword>
<proteinExistence type="inferred from homology"/>
<feature type="transmembrane region" description="Helical" evidence="2">
    <location>
        <begin position="14"/>
        <end position="39"/>
    </location>
</feature>
<dbReference type="PANTHER" id="PTHR33392:SF6">
    <property type="entry name" value="POLYISOPRENYL-TEICHOIC ACID--PEPTIDOGLYCAN TEICHOIC ACID TRANSFERASE TAGU"/>
    <property type="match status" value="1"/>
</dbReference>
<dbReference type="Proteomes" id="UP000094757">
    <property type="component" value="Chromosome"/>
</dbReference>
<reference evidence="5" key="1">
    <citation type="submission" date="2016-08" db="EMBL/GenBank/DDBJ databases">
        <authorList>
            <person name="Holder M.E."/>
            <person name="Ajami N.J."/>
            <person name="Petrosino J.F."/>
        </authorList>
    </citation>
    <scope>NUCLEOTIDE SEQUENCE [LARGE SCALE GENOMIC DNA]</scope>
    <source>
        <strain evidence="5">F0677</strain>
    </source>
</reference>
<evidence type="ECO:0000256" key="1">
    <source>
        <dbReference type="ARBA" id="ARBA00006068"/>
    </source>
</evidence>
<dbReference type="PANTHER" id="PTHR33392">
    <property type="entry name" value="POLYISOPRENYL-TEICHOIC ACID--PEPTIDOGLYCAN TEICHOIC ACID TRANSFERASE TAGU"/>
    <property type="match status" value="1"/>
</dbReference>
<dbReference type="EMBL" id="CP017037">
    <property type="protein sequence ID" value="AOH38931.1"/>
    <property type="molecule type" value="Genomic_DNA"/>
</dbReference>